<proteinExistence type="inferred from homology"/>
<keyword evidence="10" id="KW-1185">Reference proteome</keyword>
<keyword evidence="2 7" id="KW-0813">Transport</keyword>
<dbReference type="CDD" id="cd06261">
    <property type="entry name" value="TM_PBP2"/>
    <property type="match status" value="1"/>
</dbReference>
<organism evidence="9 10">
    <name type="scientific">Tenggerimyces flavus</name>
    <dbReference type="NCBI Taxonomy" id="1708749"/>
    <lineage>
        <taxon>Bacteria</taxon>
        <taxon>Bacillati</taxon>
        <taxon>Actinomycetota</taxon>
        <taxon>Actinomycetes</taxon>
        <taxon>Propionibacteriales</taxon>
        <taxon>Nocardioidaceae</taxon>
        <taxon>Tenggerimyces</taxon>
    </lineage>
</organism>
<keyword evidence="4 7" id="KW-0812">Transmembrane</keyword>
<comment type="subcellular location">
    <subcellularLocation>
        <location evidence="1 7">Cell membrane</location>
        <topology evidence="1 7">Multi-pass membrane protein</topology>
    </subcellularLocation>
</comment>
<dbReference type="SUPFAM" id="SSF161098">
    <property type="entry name" value="MetI-like"/>
    <property type="match status" value="1"/>
</dbReference>
<dbReference type="RefSeq" id="WP_205120165.1">
    <property type="nucleotide sequence ID" value="NZ_JAFBCM010000001.1"/>
</dbReference>
<evidence type="ECO:0000259" key="8">
    <source>
        <dbReference type="PROSITE" id="PS50928"/>
    </source>
</evidence>
<protein>
    <submittedName>
        <fullName evidence="9">Carbohydrate ABC transporter permease</fullName>
    </submittedName>
</protein>
<keyword evidence="5 7" id="KW-1133">Transmembrane helix</keyword>
<evidence type="ECO:0000256" key="4">
    <source>
        <dbReference type="ARBA" id="ARBA00022692"/>
    </source>
</evidence>
<evidence type="ECO:0000256" key="5">
    <source>
        <dbReference type="ARBA" id="ARBA00022989"/>
    </source>
</evidence>
<comment type="similarity">
    <text evidence="7">Belongs to the binding-protein-dependent transport system permease family.</text>
</comment>
<keyword evidence="3" id="KW-1003">Cell membrane</keyword>
<feature type="transmembrane region" description="Helical" evidence="7">
    <location>
        <begin position="21"/>
        <end position="43"/>
    </location>
</feature>
<feature type="domain" description="ABC transmembrane type-1" evidence="8">
    <location>
        <begin position="79"/>
        <end position="280"/>
    </location>
</feature>
<dbReference type="PANTHER" id="PTHR43744:SF9">
    <property type="entry name" value="POLYGALACTURONAN_RHAMNOGALACTURONAN TRANSPORT SYSTEM PERMEASE PROTEIN YTCP"/>
    <property type="match status" value="1"/>
</dbReference>
<evidence type="ECO:0000313" key="10">
    <source>
        <dbReference type="Proteomes" id="UP001595699"/>
    </source>
</evidence>
<reference evidence="10" key="1">
    <citation type="journal article" date="2019" name="Int. J. Syst. Evol. Microbiol.">
        <title>The Global Catalogue of Microorganisms (GCM) 10K type strain sequencing project: providing services to taxonomists for standard genome sequencing and annotation.</title>
        <authorList>
            <consortium name="The Broad Institute Genomics Platform"/>
            <consortium name="The Broad Institute Genome Sequencing Center for Infectious Disease"/>
            <person name="Wu L."/>
            <person name="Ma J."/>
        </authorList>
    </citation>
    <scope>NUCLEOTIDE SEQUENCE [LARGE SCALE GENOMIC DNA]</scope>
    <source>
        <strain evidence="10">CGMCC 4.7241</strain>
    </source>
</reference>
<evidence type="ECO:0000256" key="7">
    <source>
        <dbReference type="RuleBase" id="RU363032"/>
    </source>
</evidence>
<dbReference type="Gene3D" id="1.10.3720.10">
    <property type="entry name" value="MetI-like"/>
    <property type="match status" value="1"/>
</dbReference>
<evidence type="ECO:0000256" key="3">
    <source>
        <dbReference type="ARBA" id="ARBA00022475"/>
    </source>
</evidence>
<keyword evidence="6 7" id="KW-0472">Membrane</keyword>
<dbReference type="Proteomes" id="UP001595699">
    <property type="component" value="Unassembled WGS sequence"/>
</dbReference>
<feature type="transmembrane region" description="Helical" evidence="7">
    <location>
        <begin position="264"/>
        <end position="284"/>
    </location>
</feature>
<sequence length="299" mass="33725">MTTVTAVKEPKQDKAFNVVNYFVLTIFLLVVLYPLVFIISASISSPIAVSSGEVWLWPVDITFNGYQAVIEYRTIVSGFLNSLFYAGVGTIINVTLTLLAAYPLARRDLYGRNVLMFFFAFTMLFGGGLIPTYLVVKDLGLLDTRWALILPTAMGVWNMIITRTFYQVTIPNELHEAARLDGCDDFNFFWRVVVPLSKPIIAVNALLYAVGHWNQFFNALIYLTDQTLFPLQLVLREIVIQNRIDPGAMVDASELARRQELRDLLKYCLIVIALIPPLIAYPFVQKHFVKGIMIGSLKG</sequence>
<name>A0ABV7Y5M5_9ACTN</name>
<evidence type="ECO:0000313" key="9">
    <source>
        <dbReference type="EMBL" id="MFC3760008.1"/>
    </source>
</evidence>
<evidence type="ECO:0000256" key="2">
    <source>
        <dbReference type="ARBA" id="ARBA00022448"/>
    </source>
</evidence>
<comment type="caution">
    <text evidence="9">The sequence shown here is derived from an EMBL/GenBank/DDBJ whole genome shotgun (WGS) entry which is preliminary data.</text>
</comment>
<feature type="transmembrane region" description="Helical" evidence="7">
    <location>
        <begin position="83"/>
        <end position="102"/>
    </location>
</feature>
<dbReference type="EMBL" id="JBHRZH010000004">
    <property type="protein sequence ID" value="MFC3760008.1"/>
    <property type="molecule type" value="Genomic_DNA"/>
</dbReference>
<dbReference type="PANTHER" id="PTHR43744">
    <property type="entry name" value="ABC TRANSPORTER PERMEASE PROTEIN MG189-RELATED-RELATED"/>
    <property type="match status" value="1"/>
</dbReference>
<gene>
    <name evidence="9" type="ORF">ACFOUW_04105</name>
</gene>
<dbReference type="InterPro" id="IPR000515">
    <property type="entry name" value="MetI-like"/>
</dbReference>
<feature type="transmembrane region" description="Helical" evidence="7">
    <location>
        <begin position="114"/>
        <end position="134"/>
    </location>
</feature>
<evidence type="ECO:0000256" key="6">
    <source>
        <dbReference type="ARBA" id="ARBA00023136"/>
    </source>
</evidence>
<dbReference type="InterPro" id="IPR035906">
    <property type="entry name" value="MetI-like_sf"/>
</dbReference>
<dbReference type="PROSITE" id="PS50928">
    <property type="entry name" value="ABC_TM1"/>
    <property type="match status" value="1"/>
</dbReference>
<evidence type="ECO:0000256" key="1">
    <source>
        <dbReference type="ARBA" id="ARBA00004651"/>
    </source>
</evidence>
<accession>A0ABV7Y5M5</accession>
<dbReference type="Pfam" id="PF00528">
    <property type="entry name" value="BPD_transp_1"/>
    <property type="match status" value="1"/>
</dbReference>